<evidence type="ECO:0000313" key="2">
    <source>
        <dbReference type="Proteomes" id="UP000696294"/>
    </source>
</evidence>
<keyword evidence="2" id="KW-1185">Reference proteome</keyword>
<sequence>MSFPAHFAVVRLASSPEVRDEIRSYGLTPAERNPIVPVGVVTPAPG</sequence>
<dbReference type="Proteomes" id="UP000696294">
    <property type="component" value="Unassembled WGS sequence"/>
</dbReference>
<comment type="caution">
    <text evidence="1">The sequence shown here is derived from an EMBL/GenBank/DDBJ whole genome shotgun (WGS) entry which is preliminary data.</text>
</comment>
<accession>A0ABX1BPF6</accession>
<dbReference type="RefSeq" id="WP_168020208.1">
    <property type="nucleotide sequence ID" value="NZ_JAATEP010000071.1"/>
</dbReference>
<evidence type="ECO:0000313" key="1">
    <source>
        <dbReference type="EMBL" id="NJP97681.1"/>
    </source>
</evidence>
<dbReference type="EMBL" id="JAATEP010000071">
    <property type="protein sequence ID" value="NJP97681.1"/>
    <property type="molecule type" value="Genomic_DNA"/>
</dbReference>
<gene>
    <name evidence="1" type="ORF">HCN51_51070</name>
</gene>
<organism evidence="1 2">
    <name type="scientific">Nonomuraea composti</name>
    <dbReference type="NCBI Taxonomy" id="2720023"/>
    <lineage>
        <taxon>Bacteria</taxon>
        <taxon>Bacillati</taxon>
        <taxon>Actinomycetota</taxon>
        <taxon>Actinomycetes</taxon>
        <taxon>Streptosporangiales</taxon>
        <taxon>Streptosporangiaceae</taxon>
        <taxon>Nonomuraea</taxon>
    </lineage>
</organism>
<proteinExistence type="predicted"/>
<protein>
    <submittedName>
        <fullName evidence="1">Uncharacterized protein</fullName>
    </submittedName>
</protein>
<name>A0ABX1BPF6_9ACTN</name>
<reference evidence="1 2" key="1">
    <citation type="submission" date="2020-03" db="EMBL/GenBank/DDBJ databases">
        <title>WGS of actinomycetes isolated from Thailand.</title>
        <authorList>
            <person name="Thawai C."/>
        </authorList>
    </citation>
    <scope>NUCLEOTIDE SEQUENCE [LARGE SCALE GENOMIC DNA]</scope>
    <source>
        <strain evidence="1 2">FMUSA5-5</strain>
    </source>
</reference>